<evidence type="ECO:0000313" key="3">
    <source>
        <dbReference type="EMBL" id="UPU37760.1"/>
    </source>
</evidence>
<gene>
    <name evidence="2" type="primary">epsI</name>
    <name evidence="2" type="ORF">GMPD_16190</name>
    <name evidence="3" type="ORF">M1B72_08650</name>
</gene>
<reference evidence="2" key="2">
    <citation type="journal article" date="2021" name="Int. J. Syst. Evol. Microbiol.">
        <title>Geomonas silvestris sp. nov., Geomonas paludis sp. nov. and Geomonas limicola sp. nov., isolated from terrestrial environments, and emended description of the genus Geomonas.</title>
        <authorList>
            <person name="Itoh H."/>
            <person name="Xu Z."/>
            <person name="Masuda Y."/>
            <person name="Ushijima N."/>
            <person name="Hayakawa C."/>
            <person name="Shiratori Y."/>
            <person name="Senoo K."/>
        </authorList>
    </citation>
    <scope>NUCLEOTIDE SEQUENCE</scope>
    <source>
        <strain evidence="2">Red736</strain>
    </source>
</reference>
<dbReference type="NCBIfam" id="TIGR02914">
    <property type="entry name" value="EpsI_fam"/>
    <property type="match status" value="1"/>
</dbReference>
<dbReference type="EMBL" id="BLXY01000002">
    <property type="protein sequence ID" value="GFO63700.1"/>
    <property type="molecule type" value="Genomic_DNA"/>
</dbReference>
<evidence type="ECO:0000313" key="5">
    <source>
        <dbReference type="Proteomes" id="UP000831485"/>
    </source>
</evidence>
<reference evidence="3" key="3">
    <citation type="submission" date="2022-04" db="EMBL/GenBank/DDBJ databases">
        <authorList>
            <person name="Liu G."/>
        </authorList>
    </citation>
    <scope>NUCLEOTIDE SEQUENCE</scope>
    <source>
        <strain evidence="3">RG22</strain>
    </source>
</reference>
<evidence type="ECO:0000313" key="4">
    <source>
        <dbReference type="Proteomes" id="UP000568888"/>
    </source>
</evidence>
<dbReference type="EMBL" id="CP096574">
    <property type="protein sequence ID" value="UPU37760.1"/>
    <property type="molecule type" value="Genomic_DNA"/>
</dbReference>
<protein>
    <submittedName>
        <fullName evidence="2">EpsI family protein</fullName>
    </submittedName>
</protein>
<dbReference type="Proteomes" id="UP000831485">
    <property type="component" value="Chromosome"/>
</dbReference>
<keyword evidence="5" id="KW-1185">Reference proteome</keyword>
<organism evidence="2 4">
    <name type="scientific">Geomonas paludis</name>
    <dbReference type="NCBI Taxonomy" id="2740185"/>
    <lineage>
        <taxon>Bacteria</taxon>
        <taxon>Pseudomonadati</taxon>
        <taxon>Thermodesulfobacteriota</taxon>
        <taxon>Desulfuromonadia</taxon>
        <taxon>Geobacterales</taxon>
        <taxon>Geobacteraceae</taxon>
        <taxon>Geomonas</taxon>
    </lineage>
</organism>
<evidence type="ECO:0000259" key="1">
    <source>
        <dbReference type="Pfam" id="PF11984"/>
    </source>
</evidence>
<sequence>MRNASFITALILLLLTGVASTLMAYRPVPVVVATNLEKLPMEIDGYRAVEDTFPESVYKELNADKHIYRHYRSADGGVIDLYIGYYGTAKGGRTGHNPYACLPGAGLAIVDSDVVKLEQLETNKKVPVNYILAHTEDRNLIMIHWYQTAGNKVVSNGWQQNIERLRGRVLDNRNDGAFIRVSVSATDKDLSTQKEKAVQFSRTLLNTLPSYWPLEKATPH</sequence>
<name>A0A6V8MUC0_9BACT</name>
<dbReference type="AlphaFoldDB" id="A0A6V8MUC0"/>
<proteinExistence type="predicted"/>
<evidence type="ECO:0000313" key="2">
    <source>
        <dbReference type="EMBL" id="GFO63700.1"/>
    </source>
</evidence>
<dbReference type="Proteomes" id="UP000568888">
    <property type="component" value="Unassembled WGS sequence"/>
</dbReference>
<feature type="domain" description="Methanolan biosynthesis EpsI" evidence="1">
    <location>
        <begin position="10"/>
        <end position="211"/>
    </location>
</feature>
<reference evidence="4" key="1">
    <citation type="submission" date="2020-06" db="EMBL/GenBank/DDBJ databases">
        <title>Draft genomic sequecing of Geomonas sp. Red736.</title>
        <authorList>
            <person name="Itoh H."/>
            <person name="Xu Z.X."/>
            <person name="Ushijima N."/>
            <person name="Masuda Y."/>
            <person name="Shiratori Y."/>
            <person name="Senoo K."/>
        </authorList>
    </citation>
    <scope>NUCLEOTIDE SEQUENCE [LARGE SCALE GENOMIC DNA]</scope>
    <source>
        <strain evidence="4">Red736</strain>
    </source>
</reference>
<accession>A0A6V8MUC0</accession>
<dbReference type="RefSeq" id="WP_183346542.1">
    <property type="nucleotide sequence ID" value="NZ_BLXY01000002.1"/>
</dbReference>
<dbReference type="Pfam" id="PF11984">
    <property type="entry name" value="DUF3485"/>
    <property type="match status" value="1"/>
</dbReference>
<dbReference type="InterPro" id="IPR014263">
    <property type="entry name" value="Methanolan_biosynth_EpsI"/>
</dbReference>